<evidence type="ECO:0000313" key="1">
    <source>
        <dbReference type="EMBL" id="EBQ1675757.1"/>
    </source>
</evidence>
<name>A0A5U4SH69_SALER</name>
<protein>
    <submittedName>
        <fullName evidence="1">Uncharacterized protein</fullName>
    </submittedName>
</protein>
<organism evidence="1">
    <name type="scientific">Salmonella enterica</name>
    <name type="common">Salmonella choleraesuis</name>
    <dbReference type="NCBI Taxonomy" id="28901"/>
    <lineage>
        <taxon>Bacteria</taxon>
        <taxon>Pseudomonadati</taxon>
        <taxon>Pseudomonadota</taxon>
        <taxon>Gammaproteobacteria</taxon>
        <taxon>Enterobacterales</taxon>
        <taxon>Enterobacteriaceae</taxon>
        <taxon>Salmonella</taxon>
    </lineage>
</organism>
<reference evidence="1" key="1">
    <citation type="submission" date="2018-07" db="EMBL/GenBank/DDBJ databases">
        <authorList>
            <consortium name="GenomeTrakr network: Whole genome sequencing for foodborne pathogen traceback"/>
        </authorList>
    </citation>
    <scope>NUCLEOTIDE SEQUENCE</scope>
    <source>
        <strain evidence="1">CFSAN046216</strain>
    </source>
</reference>
<proteinExistence type="predicted"/>
<dbReference type="EMBL" id="AAGOCO010000018">
    <property type="protein sequence ID" value="EBQ1675757.1"/>
    <property type="molecule type" value="Genomic_DNA"/>
</dbReference>
<comment type="caution">
    <text evidence="1">The sequence shown here is derived from an EMBL/GenBank/DDBJ whole genome shotgun (WGS) entry which is preliminary data.</text>
</comment>
<sequence>MKEIKSKNRAAKKNSVPWFETMGRQVGLSERIIAAIVREQQARIRKLNRRSAQILSDAIKEADPGWGEKYNIYGKLACMLDRCQYIPCGSAACAQCTAAKQLHYQGVSVGSSVPGHTTLHLAYLTPTNEYYFSGWTATDLVTRHEDGC</sequence>
<dbReference type="AlphaFoldDB" id="A0A5U4SH69"/>
<gene>
    <name evidence="1" type="ORF">A0212_18890</name>
</gene>
<accession>A0A5U4SH69</accession>